<protein>
    <submittedName>
        <fullName evidence="1">Uncharacterized protein</fullName>
    </submittedName>
</protein>
<dbReference type="EMBL" id="FUWL01000003">
    <property type="protein sequence ID" value="SJZ30933.1"/>
    <property type="molecule type" value="Genomic_DNA"/>
</dbReference>
<name>A0A1T4JLE2_PORCN</name>
<organism evidence="1 2">
    <name type="scientific">Porphyromonas cangingivalis</name>
    <dbReference type="NCBI Taxonomy" id="36874"/>
    <lineage>
        <taxon>Bacteria</taxon>
        <taxon>Pseudomonadati</taxon>
        <taxon>Bacteroidota</taxon>
        <taxon>Bacteroidia</taxon>
        <taxon>Bacteroidales</taxon>
        <taxon>Porphyromonadaceae</taxon>
        <taxon>Porphyromonas</taxon>
    </lineage>
</organism>
<proteinExistence type="predicted"/>
<gene>
    <name evidence="1" type="ORF">SAMN02745205_00031</name>
</gene>
<reference evidence="1 2" key="1">
    <citation type="submission" date="2017-02" db="EMBL/GenBank/DDBJ databases">
        <authorList>
            <person name="Peterson S.W."/>
        </authorList>
    </citation>
    <scope>NUCLEOTIDE SEQUENCE [LARGE SCALE GENOMIC DNA]</scope>
    <source>
        <strain evidence="1 2">ATCC 700135</strain>
    </source>
</reference>
<evidence type="ECO:0000313" key="2">
    <source>
        <dbReference type="Proteomes" id="UP000189956"/>
    </source>
</evidence>
<evidence type="ECO:0000313" key="1">
    <source>
        <dbReference type="EMBL" id="SJZ30933.1"/>
    </source>
</evidence>
<dbReference type="RefSeq" id="WP_025836487.1">
    <property type="nucleotide sequence ID" value="NZ_FUWL01000003.1"/>
</dbReference>
<accession>A0A1T4JLE2</accession>
<dbReference type="Proteomes" id="UP000189956">
    <property type="component" value="Unassembled WGS sequence"/>
</dbReference>
<sequence>MHKLEFELKQHTPIIHFQARDIGATLRASEVKPKLDRFILTEIGKKHAQDPTLSKTDPYERGIEYFKKEDDKARKRHEKTNERLELYLIPRQEGALNYKLSFRLEKNDQPEYSLCLVQNPQKENLKKLKSIAKRNLSIDLKVFYQTAYFANEDKVKLTEGQEPDWSKIRLGLFDKGKIIGKTLCNHEGLLDQLSEHIEAFFLLHNFGSRQTKGFGSYTVKKILISDQSCKLKNVSLKYNTLKGLKTFFKGKAFLIKPENNSPVSSLSLLKTISSIHNKLRNNFLKKRFENNKRKIEKDFVKQVAEGVHLTEEERGHYRFVRALLGLPRQFEFPDNEPPKSKRVVVQHIESDPDKVTIDRFASPLLYKPIDERIFVIMYDIPKELLGAKFSFKTLEENDQDGQILSIPNKISLKGLLSNNQGYFEIL</sequence>
<dbReference type="AlphaFoldDB" id="A0A1T4JLE2"/>